<dbReference type="EMBL" id="JAKWFO010000014">
    <property type="protein sequence ID" value="KAI9632286.1"/>
    <property type="molecule type" value="Genomic_DNA"/>
</dbReference>
<comment type="subcellular location">
    <subcellularLocation>
        <location evidence="1">Cell membrane</location>
        <topology evidence="1">Multi-pass membrane protein</topology>
    </subcellularLocation>
</comment>
<dbReference type="CDD" id="cd11855">
    <property type="entry name" value="SH3_Sho1p"/>
    <property type="match status" value="1"/>
</dbReference>
<accession>A0AA38H274</accession>
<comment type="similarity">
    <text evidence="2">Belongs to the SHO1 family.</text>
</comment>
<evidence type="ECO:0000256" key="9">
    <source>
        <dbReference type="PROSITE-ProRule" id="PRU00192"/>
    </source>
</evidence>
<protein>
    <recommendedName>
        <fullName evidence="12">SH3 domain-containing protein</fullName>
    </recommendedName>
</protein>
<feature type="transmembrane region" description="Helical" evidence="11">
    <location>
        <begin position="40"/>
        <end position="62"/>
    </location>
</feature>
<evidence type="ECO:0000256" key="1">
    <source>
        <dbReference type="ARBA" id="ARBA00004651"/>
    </source>
</evidence>
<feature type="transmembrane region" description="Helical" evidence="11">
    <location>
        <begin position="12"/>
        <end position="34"/>
    </location>
</feature>
<keyword evidence="8 11" id="KW-0472">Membrane</keyword>
<evidence type="ECO:0000256" key="2">
    <source>
        <dbReference type="ARBA" id="ARBA00009739"/>
    </source>
</evidence>
<dbReference type="InterPro" id="IPR036028">
    <property type="entry name" value="SH3-like_dom_sf"/>
</dbReference>
<keyword evidence="6 11" id="KW-1133">Transmembrane helix</keyword>
<dbReference type="SUPFAM" id="SSF50044">
    <property type="entry name" value="SH3-domain"/>
    <property type="match status" value="1"/>
</dbReference>
<dbReference type="Pfam" id="PF00018">
    <property type="entry name" value="SH3_1"/>
    <property type="match status" value="1"/>
</dbReference>
<name>A0AA38H274_9TREE</name>
<keyword evidence="14" id="KW-1185">Reference proteome</keyword>
<evidence type="ECO:0000256" key="10">
    <source>
        <dbReference type="SAM" id="MobiDB-lite"/>
    </source>
</evidence>
<organism evidence="13 14">
    <name type="scientific">Dioszegia hungarica</name>
    <dbReference type="NCBI Taxonomy" id="4972"/>
    <lineage>
        <taxon>Eukaryota</taxon>
        <taxon>Fungi</taxon>
        <taxon>Dikarya</taxon>
        <taxon>Basidiomycota</taxon>
        <taxon>Agaricomycotina</taxon>
        <taxon>Tremellomycetes</taxon>
        <taxon>Tremellales</taxon>
        <taxon>Bulleribasidiaceae</taxon>
        <taxon>Dioszegia</taxon>
    </lineage>
</organism>
<dbReference type="InterPro" id="IPR001452">
    <property type="entry name" value="SH3_domain"/>
</dbReference>
<sequence length="206" mass="22321">MAVCTDGLAIHRFQLSVVLAIAEVFAVFGAEFIFSTNSALIATGVGWLLLALVDLIWILYLTSEEDSPFYRMFTAAGNGGLSGYNRRARVESTANGFGESPMPRQNAGYGGYGYTPTGVDTTPQKPTRQEYSITQPSQPALSEVAEPLRARAKAMYAYQADPADPNEVSFNKGDMLEVLDNTGKWFQVKTQAGQTGIAPSNYLTLL</sequence>
<feature type="compositionally biased region" description="Polar residues" evidence="10">
    <location>
        <begin position="123"/>
        <end position="140"/>
    </location>
</feature>
<dbReference type="SMART" id="SM00326">
    <property type="entry name" value="SH3"/>
    <property type="match status" value="1"/>
</dbReference>
<evidence type="ECO:0000256" key="8">
    <source>
        <dbReference type="ARBA" id="ARBA00023136"/>
    </source>
</evidence>
<gene>
    <name evidence="13" type="ORF">MKK02DRAFT_40591</name>
</gene>
<proteinExistence type="inferred from homology"/>
<feature type="region of interest" description="Disordered" evidence="10">
    <location>
        <begin position="123"/>
        <end position="142"/>
    </location>
</feature>
<evidence type="ECO:0000313" key="13">
    <source>
        <dbReference type="EMBL" id="KAI9632286.1"/>
    </source>
</evidence>
<dbReference type="GeneID" id="77730373"/>
<evidence type="ECO:0000256" key="3">
    <source>
        <dbReference type="ARBA" id="ARBA00022443"/>
    </source>
</evidence>
<evidence type="ECO:0000256" key="5">
    <source>
        <dbReference type="ARBA" id="ARBA00022692"/>
    </source>
</evidence>
<dbReference type="Gene3D" id="2.30.30.40">
    <property type="entry name" value="SH3 Domains"/>
    <property type="match status" value="1"/>
</dbReference>
<evidence type="ECO:0000256" key="6">
    <source>
        <dbReference type="ARBA" id="ARBA00022989"/>
    </source>
</evidence>
<dbReference type="AlphaFoldDB" id="A0AA38H274"/>
<dbReference type="Proteomes" id="UP001164286">
    <property type="component" value="Unassembled WGS sequence"/>
</dbReference>
<evidence type="ECO:0000256" key="4">
    <source>
        <dbReference type="ARBA" id="ARBA00022475"/>
    </source>
</evidence>
<keyword evidence="7" id="KW-0346">Stress response</keyword>
<dbReference type="InterPro" id="IPR035522">
    <property type="entry name" value="Sho1_SH3"/>
</dbReference>
<dbReference type="GO" id="GO:0005886">
    <property type="term" value="C:plasma membrane"/>
    <property type="evidence" value="ECO:0007669"/>
    <property type="project" value="UniProtKB-SubCell"/>
</dbReference>
<evidence type="ECO:0000313" key="14">
    <source>
        <dbReference type="Proteomes" id="UP001164286"/>
    </source>
</evidence>
<evidence type="ECO:0000256" key="11">
    <source>
        <dbReference type="SAM" id="Phobius"/>
    </source>
</evidence>
<evidence type="ECO:0000259" key="12">
    <source>
        <dbReference type="PROSITE" id="PS50002"/>
    </source>
</evidence>
<keyword evidence="3 9" id="KW-0728">SH3 domain</keyword>
<dbReference type="PRINTS" id="PR00452">
    <property type="entry name" value="SH3DOMAIN"/>
</dbReference>
<dbReference type="PROSITE" id="PS50002">
    <property type="entry name" value="SH3"/>
    <property type="match status" value="1"/>
</dbReference>
<reference evidence="13" key="1">
    <citation type="journal article" date="2022" name="G3 (Bethesda)">
        <title>High quality genome of the basidiomycete yeast Dioszegia hungarica PDD-24b-2 isolated from cloud water.</title>
        <authorList>
            <person name="Jarrige D."/>
            <person name="Haridas S."/>
            <person name="Bleykasten-Grosshans C."/>
            <person name="Joly M."/>
            <person name="Nadalig T."/>
            <person name="Sancelme M."/>
            <person name="Vuilleumier S."/>
            <person name="Grigoriev I.V."/>
            <person name="Amato P."/>
            <person name="Bringel F."/>
        </authorList>
    </citation>
    <scope>NUCLEOTIDE SEQUENCE</scope>
    <source>
        <strain evidence="13">PDD-24b-2</strain>
    </source>
</reference>
<dbReference type="RefSeq" id="XP_052942063.1">
    <property type="nucleotide sequence ID" value="XM_053091168.1"/>
</dbReference>
<keyword evidence="4" id="KW-1003">Cell membrane</keyword>
<keyword evidence="5 11" id="KW-0812">Transmembrane</keyword>
<evidence type="ECO:0000256" key="7">
    <source>
        <dbReference type="ARBA" id="ARBA00023016"/>
    </source>
</evidence>
<feature type="domain" description="SH3" evidence="12">
    <location>
        <begin position="147"/>
        <end position="206"/>
    </location>
</feature>
<comment type="caution">
    <text evidence="13">The sequence shown here is derived from an EMBL/GenBank/DDBJ whole genome shotgun (WGS) entry which is preliminary data.</text>
</comment>